<proteinExistence type="predicted"/>
<evidence type="ECO:0000256" key="1">
    <source>
        <dbReference type="SAM" id="MobiDB-lite"/>
    </source>
</evidence>
<accession>A0ABN9WIF2</accession>
<feature type="compositionally biased region" description="Basic and acidic residues" evidence="1">
    <location>
        <begin position="151"/>
        <end position="175"/>
    </location>
</feature>
<sequence length="403" mass="43048">MAELQGIHLQHGAAPRPPGFWGQVHPPQVFAQKLKPAKEEDCGAPPSNWIAAPWRQASETESGENINEGARGVAKEDDAWQSVVERQATRHEAEELAAAIQVRVAVRGGAAQPQRGCGSGTRVEEAVLQDAEKDCKVWGRLASRVSVGQRPTRDEPPKERSGKQERLARKHEDLQRAGQRSSSVSIGRDLHRIELGQAVAAVAGPKAQPEPRFPSAPWACKESQEAVKEDFLANWLVCPPRSAVPGGGATASAGCAVSGGYEVEYTGKCTLRAGSAWDLSAGSEGAAGVGPSLHSFGKEAEEPSLYLGEGQESVGQYAPIAAGADRGYCLAKSKKYKKREKKEKIQESGIAQRLVADDGLADSEEMVHVASGAERKALVGVPQSLRPEELEALQNESFDLFEG</sequence>
<gene>
    <name evidence="2" type="ORF">PCOR1329_LOCUS67665</name>
</gene>
<protein>
    <submittedName>
        <fullName evidence="2">Uncharacterized protein</fullName>
    </submittedName>
</protein>
<evidence type="ECO:0000313" key="3">
    <source>
        <dbReference type="Proteomes" id="UP001189429"/>
    </source>
</evidence>
<name>A0ABN9WIF2_9DINO</name>
<feature type="region of interest" description="Disordered" evidence="1">
    <location>
        <begin position="1"/>
        <end position="78"/>
    </location>
</feature>
<keyword evidence="3" id="KW-1185">Reference proteome</keyword>
<reference evidence="2" key="1">
    <citation type="submission" date="2023-10" db="EMBL/GenBank/DDBJ databases">
        <authorList>
            <person name="Chen Y."/>
            <person name="Shah S."/>
            <person name="Dougan E. K."/>
            <person name="Thang M."/>
            <person name="Chan C."/>
        </authorList>
    </citation>
    <scope>NUCLEOTIDE SEQUENCE [LARGE SCALE GENOMIC DNA]</scope>
</reference>
<dbReference type="Proteomes" id="UP001189429">
    <property type="component" value="Unassembled WGS sequence"/>
</dbReference>
<comment type="caution">
    <text evidence="2">The sequence shown here is derived from an EMBL/GenBank/DDBJ whole genome shotgun (WGS) entry which is preliminary data.</text>
</comment>
<evidence type="ECO:0000313" key="2">
    <source>
        <dbReference type="EMBL" id="CAK0886271.1"/>
    </source>
</evidence>
<organism evidence="2 3">
    <name type="scientific">Prorocentrum cordatum</name>
    <dbReference type="NCBI Taxonomy" id="2364126"/>
    <lineage>
        <taxon>Eukaryota</taxon>
        <taxon>Sar</taxon>
        <taxon>Alveolata</taxon>
        <taxon>Dinophyceae</taxon>
        <taxon>Prorocentrales</taxon>
        <taxon>Prorocentraceae</taxon>
        <taxon>Prorocentrum</taxon>
    </lineage>
</organism>
<dbReference type="EMBL" id="CAUYUJ010018781">
    <property type="protein sequence ID" value="CAK0886271.1"/>
    <property type="molecule type" value="Genomic_DNA"/>
</dbReference>
<feature type="region of interest" description="Disordered" evidence="1">
    <location>
        <begin position="144"/>
        <end position="185"/>
    </location>
</feature>